<dbReference type="EMBL" id="LFMY01000008">
    <property type="protein sequence ID" value="OKL58978.1"/>
    <property type="molecule type" value="Genomic_DNA"/>
</dbReference>
<feature type="transmembrane region" description="Helical" evidence="4">
    <location>
        <begin position="489"/>
        <end position="513"/>
    </location>
</feature>
<feature type="region of interest" description="Disordered" evidence="3">
    <location>
        <begin position="833"/>
        <end position="900"/>
    </location>
</feature>
<evidence type="ECO:0000256" key="1">
    <source>
        <dbReference type="ARBA" id="ARBA00004429"/>
    </source>
</evidence>
<evidence type="ECO:0000256" key="3">
    <source>
        <dbReference type="SAM" id="MobiDB-lite"/>
    </source>
</evidence>
<gene>
    <name evidence="6" type="ORF">UA08_05757</name>
</gene>
<comment type="caution">
    <text evidence="6">The sequence shown here is derived from an EMBL/GenBank/DDBJ whole genome shotgun (WGS) entry which is preliminary data.</text>
</comment>
<feature type="transmembrane region" description="Helical" evidence="4">
    <location>
        <begin position="250"/>
        <end position="274"/>
    </location>
</feature>
<reference evidence="6 7" key="1">
    <citation type="submission" date="2015-06" db="EMBL/GenBank/DDBJ databases">
        <title>Talaromyces atroroseus IBT 11181 draft genome.</title>
        <authorList>
            <person name="Rasmussen K.B."/>
            <person name="Rasmussen S."/>
            <person name="Petersen B."/>
            <person name="Sicheritz-Ponten T."/>
            <person name="Mortensen U.H."/>
            <person name="Thrane U."/>
        </authorList>
    </citation>
    <scope>NUCLEOTIDE SEQUENCE [LARGE SCALE GENOMIC DNA]</scope>
    <source>
        <strain evidence="6 7">IBT 11181</strain>
    </source>
</reference>
<dbReference type="InterPro" id="IPR036259">
    <property type="entry name" value="MFS_trans_sf"/>
</dbReference>
<feature type="transmembrane region" description="Helical" evidence="4">
    <location>
        <begin position="415"/>
        <end position="436"/>
    </location>
</feature>
<dbReference type="SUPFAM" id="SSF103473">
    <property type="entry name" value="MFS general substrate transporter"/>
    <property type="match status" value="1"/>
</dbReference>
<evidence type="ECO:0000256" key="4">
    <source>
        <dbReference type="SAM" id="Phobius"/>
    </source>
</evidence>
<dbReference type="GeneID" id="31005513"/>
<feature type="transmembrane region" description="Helical" evidence="4">
    <location>
        <begin position="90"/>
        <end position="110"/>
    </location>
</feature>
<evidence type="ECO:0000313" key="6">
    <source>
        <dbReference type="EMBL" id="OKL58978.1"/>
    </source>
</evidence>
<accession>A0A225ANV6</accession>
<dbReference type="OrthoDB" id="546893at2759"/>
<feature type="transmembrane region" description="Helical" evidence="4">
    <location>
        <begin position="6"/>
        <end position="28"/>
    </location>
</feature>
<dbReference type="InterPro" id="IPR011701">
    <property type="entry name" value="MFS"/>
</dbReference>
<dbReference type="Pfam" id="PF07690">
    <property type="entry name" value="MFS_1"/>
    <property type="match status" value="1"/>
</dbReference>
<dbReference type="Pfam" id="PF20684">
    <property type="entry name" value="Fung_rhodopsin"/>
    <property type="match status" value="1"/>
</dbReference>
<dbReference type="Gene3D" id="1.20.1250.20">
    <property type="entry name" value="MFS general substrate transporter like domains"/>
    <property type="match status" value="2"/>
</dbReference>
<feature type="transmembrane region" description="Helical" evidence="4">
    <location>
        <begin position="791"/>
        <end position="814"/>
    </location>
</feature>
<protein>
    <recommendedName>
        <fullName evidence="5">Rhodopsin domain-containing protein</fullName>
    </recommendedName>
</protein>
<feature type="transmembrane region" description="Helical" evidence="4">
    <location>
        <begin position="456"/>
        <end position="477"/>
    </location>
</feature>
<feature type="transmembrane region" description="Helical" evidence="4">
    <location>
        <begin position="762"/>
        <end position="779"/>
    </location>
</feature>
<keyword evidence="2" id="KW-1003">Cell membrane</keyword>
<sequence length="919" mass="99220">MEDRRTPTLVVTIVFFALASVSIALRFVSRLGIVHKIVSHDYLILVAWVIDFGFIFAICYGTTKGLGLHQVDVPSSNNTSLNTSEYVATVLYNPVLMTLKTSILIFYLFLTKTNKVIRWAIFATIFVVNAAGVALTMVNVFQCQPVSAAIWFPADGDAKCLSIVTIYLSSAPVNLITDIAIFFLPIPILTQLRLPRKQKIILIIVFSIGLFTTVIDIIRAAYLQSAATSNAIKQQTGSGNVDNSKANQDFSWYGAFTFMWSAVEVNTGIICACIPSMKPLAARLLPRMIKGSSDTSPHSHSSTTNTAAARPIALRADTAPVAPPQGQSAILGRMAPRSHTDQGPNFTFPNTLQPAELPSEESLEMTDFLAHSGPSDDTESSAVTNASPPLDMTTFYDFVNVKKPKSMLALSNKESVPPVALTTILFFLWGIGYGFLDILNTQFTIIDGINTWGSLGLHAAYFGGYLVSPLTVGRFMLKKWGFKSTFISGLFIYACGALIFWPSAVLTSFPAFILSNFVVGCGFGVLETAADPFIVLCGPPENAEIRLNLSQGVQATGSILSSVLAEKVAFKSVKTVAGLVRVQWTYLAIALFVLLLAAAFYYLPIPEATDDDLQELADQRKDDISAPVVGIPVVWLTFGLAAFSQFWYVASQEALIVSFTLYVQQQLPQGRGGLYGHDFLSVARGIFAAGRFLVALAIVFIKPRWVLFVLYVGLIVFAVLTKELQGMAGVGIGMMLFFWESGVISITIAISLRGTGRHTKTAGAIMATALGGGAGYPFFQELARVQNHGSVASSYVVLAVGYAAAAVFPLYLMLVPAAKKQVDPVLNGSLYRRSPLRGQRSRTHKGRSRAGTGDGNADTNPNGNGNGNGSKKENYSLGGVLSRPRSLVNEPPSTAHMGPAAGISVHDLAYQYERENNTR</sequence>
<evidence type="ECO:0000259" key="5">
    <source>
        <dbReference type="Pfam" id="PF20684"/>
    </source>
</evidence>
<evidence type="ECO:0000256" key="2">
    <source>
        <dbReference type="ARBA" id="ARBA00022475"/>
    </source>
</evidence>
<feature type="transmembrane region" description="Helical" evidence="4">
    <location>
        <begin position="679"/>
        <end position="700"/>
    </location>
</feature>
<feature type="compositionally biased region" description="Basic residues" evidence="3">
    <location>
        <begin position="839"/>
        <end position="848"/>
    </location>
</feature>
<dbReference type="GO" id="GO:0005886">
    <property type="term" value="C:plasma membrane"/>
    <property type="evidence" value="ECO:0007669"/>
    <property type="project" value="UniProtKB-SubCell"/>
</dbReference>
<feature type="transmembrane region" description="Helical" evidence="4">
    <location>
        <begin position="584"/>
        <end position="603"/>
    </location>
</feature>
<feature type="transmembrane region" description="Helical" evidence="4">
    <location>
        <begin position="117"/>
        <end position="141"/>
    </location>
</feature>
<organism evidence="6 7">
    <name type="scientific">Talaromyces atroroseus</name>
    <dbReference type="NCBI Taxonomy" id="1441469"/>
    <lineage>
        <taxon>Eukaryota</taxon>
        <taxon>Fungi</taxon>
        <taxon>Dikarya</taxon>
        <taxon>Ascomycota</taxon>
        <taxon>Pezizomycotina</taxon>
        <taxon>Eurotiomycetes</taxon>
        <taxon>Eurotiomycetidae</taxon>
        <taxon>Eurotiales</taxon>
        <taxon>Trichocomaceae</taxon>
        <taxon>Talaromyces</taxon>
        <taxon>Talaromyces sect. Trachyspermi</taxon>
    </lineage>
</organism>
<feature type="domain" description="Rhodopsin" evidence="5">
    <location>
        <begin position="25"/>
        <end position="282"/>
    </location>
</feature>
<comment type="subcellular location">
    <subcellularLocation>
        <location evidence="1">Cell inner membrane</location>
        <topology evidence="1">Multi-pass membrane protein</topology>
    </subcellularLocation>
</comment>
<feature type="transmembrane region" description="Helical" evidence="4">
    <location>
        <begin position="161"/>
        <end position="188"/>
    </location>
</feature>
<name>A0A225ANV6_TALAT</name>
<evidence type="ECO:0000313" key="7">
    <source>
        <dbReference type="Proteomes" id="UP000214365"/>
    </source>
</evidence>
<dbReference type="PANTHER" id="PTHR43702">
    <property type="entry name" value="L-FUCOSE-PROTON SYMPORTER"/>
    <property type="match status" value="1"/>
</dbReference>
<dbReference type="Proteomes" id="UP000214365">
    <property type="component" value="Unassembled WGS sequence"/>
</dbReference>
<dbReference type="PANTHER" id="PTHR43702:SF13">
    <property type="entry name" value="MONOSACCHARIDE TRANSPORTER, PUTATIVE (AFU_ORTHOLOGUE AFUA_4G06630)-RELATED"/>
    <property type="match status" value="1"/>
</dbReference>
<dbReference type="RefSeq" id="XP_020119099.1">
    <property type="nucleotide sequence ID" value="XM_020268063.1"/>
</dbReference>
<feature type="transmembrane region" description="Helical" evidence="4">
    <location>
        <begin position="200"/>
        <end position="222"/>
    </location>
</feature>
<dbReference type="InterPro" id="IPR050375">
    <property type="entry name" value="MFS_TsgA-like"/>
</dbReference>
<keyword evidence="4" id="KW-0472">Membrane</keyword>
<feature type="transmembrane region" description="Helical" evidence="4">
    <location>
        <begin position="624"/>
        <end position="648"/>
    </location>
</feature>
<dbReference type="STRING" id="1441469.A0A225ANV6"/>
<keyword evidence="4" id="KW-1133">Transmembrane helix</keyword>
<dbReference type="AlphaFoldDB" id="A0A225ANV6"/>
<feature type="transmembrane region" description="Helical" evidence="4">
    <location>
        <begin position="705"/>
        <end position="721"/>
    </location>
</feature>
<dbReference type="InterPro" id="IPR049326">
    <property type="entry name" value="Rhodopsin_dom_fungi"/>
</dbReference>
<proteinExistence type="predicted"/>
<keyword evidence="7" id="KW-1185">Reference proteome</keyword>
<feature type="transmembrane region" description="Helical" evidence="4">
    <location>
        <begin position="727"/>
        <end position="750"/>
    </location>
</feature>
<keyword evidence="4" id="KW-0812">Transmembrane</keyword>
<feature type="transmembrane region" description="Helical" evidence="4">
    <location>
        <begin position="40"/>
        <end position="63"/>
    </location>
</feature>
<dbReference type="GO" id="GO:0022857">
    <property type="term" value="F:transmembrane transporter activity"/>
    <property type="evidence" value="ECO:0007669"/>
    <property type="project" value="InterPro"/>
</dbReference>